<evidence type="ECO:0000256" key="1">
    <source>
        <dbReference type="SAM" id="Phobius"/>
    </source>
</evidence>
<keyword evidence="1" id="KW-0472">Membrane</keyword>
<proteinExistence type="predicted"/>
<keyword evidence="2" id="KW-0614">Plasmid</keyword>
<keyword evidence="1" id="KW-1133">Transmembrane helix</keyword>
<dbReference type="AlphaFoldDB" id="D3G1X3"/>
<sequence>MLNQSVHVVIAILVFIQALIALNLIILFSPLILLVSICEKNLLIFIIKELFIFV</sequence>
<dbReference type="EMBL" id="CP001880">
    <property type="protein sequence ID" value="ADC52349.1"/>
    <property type="molecule type" value="Genomic_DNA"/>
</dbReference>
<accession>D3G1X3</accession>
<feature type="transmembrane region" description="Helical" evidence="1">
    <location>
        <begin position="6"/>
        <end position="35"/>
    </location>
</feature>
<reference evidence="2 3" key="1">
    <citation type="journal article" date="2011" name="Environ. Microbiol.">
        <title>Genome of alkaliphilic Bacillus pseudofirmus OF4 reveals adaptations that support the ability to grow in an external pH range from 7.5 to 11.4.</title>
        <authorList>
            <person name="Janto B."/>
            <person name="Ahmed A."/>
            <person name="Ito M."/>
            <person name="Liu J."/>
            <person name="Hicks D.B."/>
            <person name="Pagni S."/>
            <person name="Fackelmayer O.J."/>
            <person name="Smith T.A."/>
            <person name="Earl J."/>
            <person name="Elbourne L.D."/>
            <person name="Hassan K."/>
            <person name="Paulsen I.T."/>
            <person name="Kolsto A.B."/>
            <person name="Tourasse N.J."/>
            <person name="Ehrlich G.D."/>
            <person name="Boissy R."/>
            <person name="Ivey D.M."/>
            <person name="Li G."/>
            <person name="Xue Y."/>
            <person name="Ma Y."/>
            <person name="Hu F.Z."/>
            <person name="Krulwich T.A."/>
        </authorList>
    </citation>
    <scope>NUCLEOTIDE SEQUENCE [LARGE SCALE GENOMIC DNA]</scope>
    <source>
        <strain evidence="3">ATCC BAA-2126 / JCM 17055 / OF4</strain>
    </source>
</reference>
<dbReference type="HOGENOM" id="CLU_3040552_0_0_9"/>
<dbReference type="Proteomes" id="UP000001544">
    <property type="component" value="Plasmid pBpOF4-02"/>
</dbReference>
<evidence type="ECO:0000313" key="3">
    <source>
        <dbReference type="Proteomes" id="UP000001544"/>
    </source>
</evidence>
<keyword evidence="1" id="KW-0812">Transmembrane</keyword>
<name>D3G1X3_ALKPO</name>
<protein>
    <submittedName>
        <fullName evidence="2">Uncharacterized protein</fullName>
    </submittedName>
</protein>
<gene>
    <name evidence="2" type="ordered locus">BpOF4_21769</name>
</gene>
<evidence type="ECO:0000313" key="2">
    <source>
        <dbReference type="EMBL" id="ADC52349.1"/>
    </source>
</evidence>
<geneLocation type="plasmid" evidence="2 3">
    <name>pBpOF4-02</name>
</geneLocation>
<dbReference type="KEGG" id="bpf:BpOF4_21769"/>
<keyword evidence="3" id="KW-1185">Reference proteome</keyword>
<organism evidence="2 3">
    <name type="scientific">Alkalihalophilus pseudofirmus (strain ATCC BAA-2126 / JCM 17055 / OF4)</name>
    <name type="common">Bacillus pseudofirmus</name>
    <dbReference type="NCBI Taxonomy" id="398511"/>
    <lineage>
        <taxon>Bacteria</taxon>
        <taxon>Bacillati</taxon>
        <taxon>Bacillota</taxon>
        <taxon>Bacilli</taxon>
        <taxon>Bacillales</taxon>
        <taxon>Bacillaceae</taxon>
        <taxon>Alkalihalophilus</taxon>
    </lineage>
</organism>